<keyword evidence="7" id="KW-0256">Endoplasmic reticulum</keyword>
<dbReference type="GO" id="GO:0005789">
    <property type="term" value="C:endoplasmic reticulum membrane"/>
    <property type="evidence" value="ECO:0007669"/>
    <property type="project" value="UniProtKB-SubCell"/>
</dbReference>
<comment type="similarity">
    <text evidence="7">Belongs to the PGAP3 family.</text>
</comment>
<evidence type="ECO:0000313" key="8">
    <source>
        <dbReference type="EMBL" id="KAJ3564108.1"/>
    </source>
</evidence>
<comment type="function">
    <text evidence="7">Involved in the lipid remodeling steps of GPI-anchor maturation.</text>
</comment>
<feature type="transmembrane region" description="Helical" evidence="7">
    <location>
        <begin position="62"/>
        <end position="79"/>
    </location>
</feature>
<dbReference type="EMBL" id="JANPWZ010001661">
    <property type="protein sequence ID" value="KAJ3564108.1"/>
    <property type="molecule type" value="Genomic_DNA"/>
</dbReference>
<reference evidence="8" key="1">
    <citation type="submission" date="2022-07" db="EMBL/GenBank/DDBJ databases">
        <title>Genome Sequence of Xylaria arbuscula.</title>
        <authorList>
            <person name="Buettner E."/>
        </authorList>
    </citation>
    <scope>NUCLEOTIDE SEQUENCE</scope>
    <source>
        <strain evidence="8">VT107</strain>
    </source>
</reference>
<keyword evidence="2 7" id="KW-0337">GPI-anchor biosynthesis</keyword>
<keyword evidence="3 7" id="KW-0812">Transmembrane</keyword>
<evidence type="ECO:0000256" key="7">
    <source>
        <dbReference type="RuleBase" id="RU365066"/>
    </source>
</evidence>
<keyword evidence="6 7" id="KW-0472">Membrane</keyword>
<dbReference type="GO" id="GO:0016788">
    <property type="term" value="F:hydrolase activity, acting on ester bonds"/>
    <property type="evidence" value="ECO:0007669"/>
    <property type="project" value="TreeGrafter"/>
</dbReference>
<dbReference type="GO" id="GO:0006506">
    <property type="term" value="P:GPI anchor biosynthetic process"/>
    <property type="evidence" value="ECO:0007669"/>
    <property type="project" value="UniProtKB-KW"/>
</dbReference>
<evidence type="ECO:0000256" key="5">
    <source>
        <dbReference type="ARBA" id="ARBA00022989"/>
    </source>
</evidence>
<protein>
    <recommendedName>
        <fullName evidence="7">Post-GPI attachment to proteins factor 3</fullName>
    </recommendedName>
</protein>
<organism evidence="8 9">
    <name type="scientific">Xylaria arbuscula</name>
    <dbReference type="NCBI Taxonomy" id="114810"/>
    <lineage>
        <taxon>Eukaryota</taxon>
        <taxon>Fungi</taxon>
        <taxon>Dikarya</taxon>
        <taxon>Ascomycota</taxon>
        <taxon>Pezizomycotina</taxon>
        <taxon>Sordariomycetes</taxon>
        <taxon>Xylariomycetidae</taxon>
        <taxon>Xylariales</taxon>
        <taxon>Xylariaceae</taxon>
        <taxon>Xylaria</taxon>
    </lineage>
</organism>
<dbReference type="PANTHER" id="PTHR13148">
    <property type="entry name" value="PER1-RELATED"/>
    <property type="match status" value="1"/>
</dbReference>
<evidence type="ECO:0000256" key="4">
    <source>
        <dbReference type="ARBA" id="ARBA00022729"/>
    </source>
</evidence>
<keyword evidence="5 7" id="KW-1133">Transmembrane helix</keyword>
<name>A0A9W8N926_9PEZI</name>
<accession>A0A9W8N926</accession>
<dbReference type="VEuPathDB" id="FungiDB:F4678DRAFT_422452"/>
<proteinExistence type="inferred from homology"/>
<keyword evidence="9" id="KW-1185">Reference proteome</keyword>
<evidence type="ECO:0000313" key="9">
    <source>
        <dbReference type="Proteomes" id="UP001148614"/>
    </source>
</evidence>
<evidence type="ECO:0000256" key="3">
    <source>
        <dbReference type="ARBA" id="ARBA00022692"/>
    </source>
</evidence>
<comment type="subcellular location">
    <subcellularLocation>
        <location evidence="1">Endomembrane system</location>
        <topology evidence="1">Multi-pass membrane protein</topology>
    </subcellularLocation>
    <subcellularLocation>
        <location evidence="7">Endoplasmic reticulum membrane</location>
        <topology evidence="7">Multi-pass membrane protein</topology>
    </subcellularLocation>
</comment>
<dbReference type="InterPro" id="IPR007217">
    <property type="entry name" value="Per1-like"/>
</dbReference>
<evidence type="ECO:0000256" key="6">
    <source>
        <dbReference type="ARBA" id="ARBA00023136"/>
    </source>
</evidence>
<comment type="caution">
    <text evidence="8">The sequence shown here is derived from an EMBL/GenBank/DDBJ whole genome shotgun (WGS) entry which is preliminary data.</text>
</comment>
<sequence length="98" mass="11404">MTANLVVGMVHNLLWTYFSWTRWRETGQTWAIWPSMLVAWIMLVMSLELLDFPPLWGALDAHSLWHLGTIAPAVLWYNFMIMDSLDLAKQAKIKEIKA</sequence>
<dbReference type="AlphaFoldDB" id="A0A9W8N926"/>
<dbReference type="PANTHER" id="PTHR13148:SF0">
    <property type="entry name" value="POST-GPI ATTACHMENT TO PROTEINS FACTOR 3"/>
    <property type="match status" value="1"/>
</dbReference>
<feature type="transmembrane region" description="Helical" evidence="7">
    <location>
        <begin position="30"/>
        <end position="50"/>
    </location>
</feature>
<gene>
    <name evidence="8" type="ORF">NPX13_g7959</name>
</gene>
<evidence type="ECO:0000256" key="1">
    <source>
        <dbReference type="ARBA" id="ARBA00004127"/>
    </source>
</evidence>
<keyword evidence="4" id="KW-0732">Signal</keyword>
<dbReference type="Proteomes" id="UP001148614">
    <property type="component" value="Unassembled WGS sequence"/>
</dbReference>
<evidence type="ECO:0000256" key="2">
    <source>
        <dbReference type="ARBA" id="ARBA00022502"/>
    </source>
</evidence>
<dbReference type="Pfam" id="PF04080">
    <property type="entry name" value="Per1"/>
    <property type="match status" value="1"/>
</dbReference>
<comment type="caution">
    <text evidence="7">Lacks conserved residue(s) required for the propagation of feature annotation.</text>
</comment>